<keyword evidence="2" id="KW-1133">Transmembrane helix</keyword>
<evidence type="ECO:0000259" key="3">
    <source>
        <dbReference type="Pfam" id="PF01551"/>
    </source>
</evidence>
<gene>
    <name evidence="4" type="ORF">IAC32_00895</name>
</gene>
<dbReference type="InterPro" id="IPR050570">
    <property type="entry name" value="Cell_wall_metabolism_enzyme"/>
</dbReference>
<dbReference type="Pfam" id="PF01551">
    <property type="entry name" value="Peptidase_M23"/>
    <property type="match status" value="1"/>
</dbReference>
<evidence type="ECO:0000256" key="2">
    <source>
        <dbReference type="SAM" id="Phobius"/>
    </source>
</evidence>
<dbReference type="PANTHER" id="PTHR21666:SF289">
    <property type="entry name" value="L-ALA--D-GLU ENDOPEPTIDASE"/>
    <property type="match status" value="1"/>
</dbReference>
<keyword evidence="1" id="KW-0732">Signal</keyword>
<dbReference type="EMBL" id="JADIMR010000011">
    <property type="protein sequence ID" value="MBO8446292.1"/>
    <property type="molecule type" value="Genomic_DNA"/>
</dbReference>
<dbReference type="GO" id="GO:0004222">
    <property type="term" value="F:metalloendopeptidase activity"/>
    <property type="evidence" value="ECO:0007669"/>
    <property type="project" value="TreeGrafter"/>
</dbReference>
<accession>A0A9D9EE35</accession>
<evidence type="ECO:0000256" key="1">
    <source>
        <dbReference type="ARBA" id="ARBA00022729"/>
    </source>
</evidence>
<organism evidence="4 5">
    <name type="scientific">Candidatus Enterocola intestinipullorum</name>
    <dbReference type="NCBI Taxonomy" id="2840783"/>
    <lineage>
        <taxon>Bacteria</taxon>
        <taxon>Pseudomonadati</taxon>
        <taxon>Bacteroidota</taxon>
        <taxon>Bacteroidia</taxon>
        <taxon>Bacteroidales</taxon>
        <taxon>Candidatus Enterocola</taxon>
    </lineage>
</organism>
<reference evidence="4" key="1">
    <citation type="submission" date="2020-10" db="EMBL/GenBank/DDBJ databases">
        <authorList>
            <person name="Gilroy R."/>
        </authorList>
    </citation>
    <scope>NUCLEOTIDE SEQUENCE</scope>
    <source>
        <strain evidence="4">D3-1215</strain>
    </source>
</reference>
<dbReference type="SUPFAM" id="SSF51261">
    <property type="entry name" value="Duplicated hybrid motif"/>
    <property type="match status" value="1"/>
</dbReference>
<dbReference type="Proteomes" id="UP000823637">
    <property type="component" value="Unassembled WGS sequence"/>
</dbReference>
<dbReference type="InterPro" id="IPR011055">
    <property type="entry name" value="Dup_hybrid_motif"/>
</dbReference>
<dbReference type="Gene3D" id="2.70.70.10">
    <property type="entry name" value="Glucose Permease (Domain IIA)"/>
    <property type="match status" value="1"/>
</dbReference>
<evidence type="ECO:0000313" key="5">
    <source>
        <dbReference type="Proteomes" id="UP000823637"/>
    </source>
</evidence>
<reference evidence="4" key="2">
    <citation type="journal article" date="2021" name="PeerJ">
        <title>Extensive microbial diversity within the chicken gut microbiome revealed by metagenomics and culture.</title>
        <authorList>
            <person name="Gilroy R."/>
            <person name="Ravi A."/>
            <person name="Getino M."/>
            <person name="Pursley I."/>
            <person name="Horton D.L."/>
            <person name="Alikhan N.F."/>
            <person name="Baker D."/>
            <person name="Gharbi K."/>
            <person name="Hall N."/>
            <person name="Watson M."/>
            <person name="Adriaenssens E.M."/>
            <person name="Foster-Nyarko E."/>
            <person name="Jarju S."/>
            <person name="Secka A."/>
            <person name="Antonio M."/>
            <person name="Oren A."/>
            <person name="Chaudhuri R.R."/>
            <person name="La Ragione R."/>
            <person name="Hildebrand F."/>
            <person name="Pallen M.J."/>
        </authorList>
    </citation>
    <scope>NUCLEOTIDE SEQUENCE</scope>
    <source>
        <strain evidence="4">D3-1215</strain>
    </source>
</reference>
<feature type="domain" description="M23ase beta-sheet core" evidence="3">
    <location>
        <begin position="190"/>
        <end position="284"/>
    </location>
</feature>
<evidence type="ECO:0000313" key="4">
    <source>
        <dbReference type="EMBL" id="MBO8446292.1"/>
    </source>
</evidence>
<keyword evidence="2" id="KW-0812">Transmembrane</keyword>
<keyword evidence="2" id="KW-0472">Membrane</keyword>
<dbReference type="InterPro" id="IPR016047">
    <property type="entry name" value="M23ase_b-sheet_dom"/>
</dbReference>
<name>A0A9D9EE35_9BACT</name>
<sequence length="291" mass="32869">MTKKNTNKRNDNKLGTTKRMKIKYAVSVLNENTLEEIYRVRLSGYNFFVLLMLFFIVLFILYSCLIIFTPLRNLLPENTDYALRKEVVSHAIAIDSLQRIVDLNQRYLDNVNGIFSGEVVMDEDDTRDSVFIKASNLRLMEKSEQEKSFCKEFESDEMYNFSNALPQTASITFFTPVQGLLAKEFNAGNGHLGIDISADDGAAISATADGVVLSSGYDHRDGYYIEILHDENYVSVYRGAAEAFKTSGDVVKAGEVIGLVGKHDLRETPSLHFEIWSAMQPQNPLNYIVLE</sequence>
<feature type="transmembrane region" description="Helical" evidence="2">
    <location>
        <begin position="47"/>
        <end position="68"/>
    </location>
</feature>
<dbReference type="AlphaFoldDB" id="A0A9D9EE35"/>
<dbReference type="CDD" id="cd12797">
    <property type="entry name" value="M23_peptidase"/>
    <property type="match status" value="1"/>
</dbReference>
<dbReference type="PANTHER" id="PTHR21666">
    <property type="entry name" value="PEPTIDASE-RELATED"/>
    <property type="match status" value="1"/>
</dbReference>
<comment type="caution">
    <text evidence="4">The sequence shown here is derived from an EMBL/GenBank/DDBJ whole genome shotgun (WGS) entry which is preliminary data.</text>
</comment>
<protein>
    <submittedName>
        <fullName evidence="4">M23 family metallopeptidase</fullName>
    </submittedName>
</protein>
<proteinExistence type="predicted"/>